<sequence>MKRSSSNQGSITIYLCLVLSVLLSLIFVGLHSACIAAGRTALASGLEQGLYSLFAGYDREMFDTYGLLFMDGGYGTGDLKLEEIYREVQEAAEAVVDPDRLLDIKLERGSLDGYILATDQGGAAFRRQICAVMEKKLGISGIQLLSDTLEDQFGIMKSQEQQKEQAGTEEAECDYEEQKKTAAETAEEREQERKDVEVPPDFENPIEVIQKVRKMGILGLVISDISDLSGYTLGNEELLEDRELQQGMGVVSETKTGLGEKLLLLEYLSEFFPCYTSGEQREGLRYQIEYAIGGKRDDMENLKSVVYRLLAVREASNLMYLCGSPARCAEADEMALIISTILFIPEAYALVSFVLKICWAYGESILDIRELLDGGKIPLLKDDTSWQLSLNSLSGLLIQGDEERHSSEGLDYQWYLRLLLLMKDEDSLTRSLMNLTEYNMRIQGGNPGFCLDTCVESASVTLSARIRSSSFSITRSYGYDMDQ</sequence>
<dbReference type="Pfam" id="PF18960">
    <property type="entry name" value="DUF5702"/>
    <property type="match status" value="1"/>
</dbReference>
<keyword evidence="2" id="KW-0472">Membrane</keyword>
<feature type="compositionally biased region" description="Basic and acidic residues" evidence="1">
    <location>
        <begin position="176"/>
        <end position="197"/>
    </location>
</feature>
<reference evidence="3 4" key="1">
    <citation type="submission" date="2020-08" db="EMBL/GenBank/DDBJ databases">
        <authorList>
            <person name="Liu C."/>
            <person name="Sun Q."/>
        </authorList>
    </citation>
    <scope>NUCLEOTIDE SEQUENCE [LARGE SCALE GENOMIC DNA]</scope>
    <source>
        <strain evidence="3 4">NSJ-29</strain>
    </source>
</reference>
<dbReference type="InterPro" id="IPR043756">
    <property type="entry name" value="DUF5702"/>
</dbReference>
<evidence type="ECO:0000256" key="1">
    <source>
        <dbReference type="SAM" id="MobiDB-lite"/>
    </source>
</evidence>
<gene>
    <name evidence="3" type="ORF">H9Q79_13185</name>
</gene>
<keyword evidence="4" id="KW-1185">Reference proteome</keyword>
<dbReference type="KEGG" id="whj:H9Q79_13185"/>
<dbReference type="RefSeq" id="WP_249328487.1">
    <property type="nucleotide sequence ID" value="NZ_CP060635.1"/>
</dbReference>
<dbReference type="Proteomes" id="UP000515860">
    <property type="component" value="Chromosome"/>
</dbReference>
<keyword evidence="2" id="KW-0812">Transmembrane</keyword>
<accession>A0A7G9GAM7</accession>
<feature type="region of interest" description="Disordered" evidence="1">
    <location>
        <begin position="158"/>
        <end position="197"/>
    </location>
</feature>
<protein>
    <submittedName>
        <fullName evidence="3">Uncharacterized protein</fullName>
    </submittedName>
</protein>
<feature type="transmembrane region" description="Helical" evidence="2">
    <location>
        <begin position="12"/>
        <end position="30"/>
    </location>
</feature>
<evidence type="ECO:0000256" key="2">
    <source>
        <dbReference type="SAM" id="Phobius"/>
    </source>
</evidence>
<organism evidence="3 4">
    <name type="scientific">Wansuia hejianensis</name>
    <dbReference type="NCBI Taxonomy" id="2763667"/>
    <lineage>
        <taxon>Bacteria</taxon>
        <taxon>Bacillati</taxon>
        <taxon>Bacillota</taxon>
        <taxon>Clostridia</taxon>
        <taxon>Lachnospirales</taxon>
        <taxon>Lachnospiraceae</taxon>
        <taxon>Wansuia</taxon>
    </lineage>
</organism>
<name>A0A7G9GAM7_9FIRM</name>
<evidence type="ECO:0000313" key="4">
    <source>
        <dbReference type="Proteomes" id="UP000515860"/>
    </source>
</evidence>
<keyword evidence="2" id="KW-1133">Transmembrane helix</keyword>
<proteinExistence type="predicted"/>
<dbReference type="AlphaFoldDB" id="A0A7G9GAM7"/>
<dbReference type="EMBL" id="CP060635">
    <property type="protein sequence ID" value="QNM07859.1"/>
    <property type="molecule type" value="Genomic_DNA"/>
</dbReference>
<evidence type="ECO:0000313" key="3">
    <source>
        <dbReference type="EMBL" id="QNM07859.1"/>
    </source>
</evidence>